<dbReference type="Gene3D" id="3.30.420.10">
    <property type="entry name" value="Ribonuclease H-like superfamily/Ribonuclease H"/>
    <property type="match status" value="1"/>
</dbReference>
<keyword evidence="2" id="KW-0238">DNA-binding</keyword>
<dbReference type="SUPFAM" id="SSF55945">
    <property type="entry name" value="TATA-box binding protein-like"/>
    <property type="match status" value="2"/>
</dbReference>
<protein>
    <recommendedName>
        <fullName evidence="6">Integrase catalytic domain-containing protein</fullName>
    </recommendedName>
</protein>
<dbReference type="InterPro" id="IPR012337">
    <property type="entry name" value="RNaseH-like_sf"/>
</dbReference>
<evidence type="ECO:0000313" key="4">
    <source>
        <dbReference type="EMBL" id="KAL3119849.1"/>
    </source>
</evidence>
<gene>
    <name evidence="4" type="ORF">niasHT_005909</name>
</gene>
<dbReference type="PRINTS" id="PR00686">
    <property type="entry name" value="TIFACTORIID"/>
</dbReference>
<dbReference type="PANTHER" id="PTHR46585">
    <property type="entry name" value="INTEGRASE CORE DOMAIN CONTAINING PROTEIN"/>
    <property type="match status" value="1"/>
</dbReference>
<keyword evidence="5" id="KW-1185">Reference proteome</keyword>
<dbReference type="InterPro" id="IPR036397">
    <property type="entry name" value="RNaseH_sf"/>
</dbReference>
<evidence type="ECO:0000256" key="3">
    <source>
        <dbReference type="ARBA" id="ARBA00023163"/>
    </source>
</evidence>
<dbReference type="Gene3D" id="3.30.310.10">
    <property type="entry name" value="TATA-Binding Protein"/>
    <property type="match status" value="2"/>
</dbReference>
<sequence length="926" mass="105134">MLTSPQFHAGMAERANRSIKERLYRYFTERNTYKWIDVVQDIVRAINHSPNSSIGMRPADVNFKNAEALRQKLHNSAENVVRRQPKYAVGDRVRIEKYKHVFQKGYLPRFTNELFTVAEVHTERSPVVYRLRDDKNEIISGTVEQQFVQVEWQTGSTVRIEVPPSNVTNPHELSKNLYRLLGEGSDPLAKKVRSTQNSFMLTINKARRWAREEYIKRKTKEKRSVRDEELLLQAMLTDTGTLVDLNSVTHGLLAREKSAATSNVPLRIPADDDDSYQKKLDEYFSKLSDKNLSILDELGMTRLNAEIKILTEEERAILEATKEMGTEAWIQAYREIRLVCQFNYDVHRNRFVLNTDPRYVKKVEVSPQLAYILGFNNTEFMQAENEARFVPDMSGGVSSFHVYTPDLIEPMMIGDVTAPVLRIVTIRGNPDQVIEEQFFAIQYHKLLSKEVSEILIEIRTNSGSLMPFQYGTSDQIPAGAIVKFPHCMVVNLDPSTSHGSHWVCIYCASPLHLEYYDSLGMWPPPSVHIVNHLSRYKQIQYNSLPLQSANSMDWSAFSSECVQFGGYNIYRGLPYQRGAGVGAVFRSLMRYLLPIGKQIGSAIGRQGMESGNRVLTNVLEGKDLKESLVSESKVGLKNLLEKAANNINTQKGQGTPKKCGCAERRRPVPLVDHLCKRFKCSAHELHVLFKSIEKRRDIVEHLRSVQLRTAHLRPSVRNFPVRCNDLSILDTHSAPAYRGYLGITMYSISNCTVVFKINVQPLTREQFLTIAQRGANTEYNPRRFHAIIMRIRTTTGKTVAALVFQSARVVLTGVPHPSSASKMAARVLRRIQHTQSIALGIHQLRVVNNVGVQTFPKRISVERLQNTLGGIYDPIIFPALRCKLSNGVTCLVYISGKVIVTGAKSLAILHQSFTILSNIVPKYFRK</sequence>
<proteinExistence type="inferred from homology"/>
<comment type="caution">
    <text evidence="4">The sequence shown here is derived from an EMBL/GenBank/DDBJ whole genome shotgun (WGS) entry which is preliminary data.</text>
</comment>
<dbReference type="SUPFAM" id="SSF53098">
    <property type="entry name" value="Ribonuclease H-like"/>
    <property type="match status" value="1"/>
</dbReference>
<dbReference type="InterPro" id="IPR000814">
    <property type="entry name" value="TBP"/>
</dbReference>
<dbReference type="PANTHER" id="PTHR46585:SF1">
    <property type="entry name" value="CHROMO DOMAIN-CONTAINING PROTEIN"/>
    <property type="match status" value="1"/>
</dbReference>
<evidence type="ECO:0000313" key="5">
    <source>
        <dbReference type="Proteomes" id="UP001620626"/>
    </source>
</evidence>
<dbReference type="Pfam" id="PF00352">
    <property type="entry name" value="TBP"/>
    <property type="match status" value="2"/>
</dbReference>
<dbReference type="GO" id="GO:0003677">
    <property type="term" value="F:DNA binding"/>
    <property type="evidence" value="ECO:0007669"/>
    <property type="project" value="UniProtKB-KW"/>
</dbReference>
<evidence type="ECO:0000256" key="1">
    <source>
        <dbReference type="ARBA" id="ARBA00005560"/>
    </source>
</evidence>
<dbReference type="AlphaFoldDB" id="A0ABD2LXB2"/>
<dbReference type="Proteomes" id="UP001620626">
    <property type="component" value="Unassembled WGS sequence"/>
</dbReference>
<organism evidence="4 5">
    <name type="scientific">Heterodera trifolii</name>
    <dbReference type="NCBI Taxonomy" id="157864"/>
    <lineage>
        <taxon>Eukaryota</taxon>
        <taxon>Metazoa</taxon>
        <taxon>Ecdysozoa</taxon>
        <taxon>Nematoda</taxon>
        <taxon>Chromadorea</taxon>
        <taxon>Rhabditida</taxon>
        <taxon>Tylenchina</taxon>
        <taxon>Tylenchomorpha</taxon>
        <taxon>Tylenchoidea</taxon>
        <taxon>Heteroderidae</taxon>
        <taxon>Heteroderinae</taxon>
        <taxon>Heterodera</taxon>
    </lineage>
</organism>
<reference evidence="4 5" key="1">
    <citation type="submission" date="2024-10" db="EMBL/GenBank/DDBJ databases">
        <authorList>
            <person name="Kim D."/>
        </authorList>
    </citation>
    <scope>NUCLEOTIDE SEQUENCE [LARGE SCALE GENOMIC DNA]</scope>
    <source>
        <strain evidence="4">BH-2024</strain>
    </source>
</reference>
<evidence type="ECO:0008006" key="6">
    <source>
        <dbReference type="Google" id="ProtNLM"/>
    </source>
</evidence>
<accession>A0ABD2LXB2</accession>
<dbReference type="EMBL" id="JBICBT010000229">
    <property type="protein sequence ID" value="KAL3119849.1"/>
    <property type="molecule type" value="Genomic_DNA"/>
</dbReference>
<dbReference type="InterPro" id="IPR012295">
    <property type="entry name" value="TBP_dom_sf"/>
</dbReference>
<evidence type="ECO:0000256" key="2">
    <source>
        <dbReference type="ARBA" id="ARBA00023125"/>
    </source>
</evidence>
<keyword evidence="3" id="KW-0804">Transcription</keyword>
<comment type="similarity">
    <text evidence="1">Belongs to the TBP family.</text>
</comment>
<name>A0ABD2LXB2_9BILA</name>